<comment type="caution">
    <text evidence="1">The sequence shown here is derived from an EMBL/GenBank/DDBJ whole genome shotgun (WGS) entry which is preliminary data.</text>
</comment>
<dbReference type="EMBL" id="CM044706">
    <property type="protein sequence ID" value="KAI5657432.1"/>
    <property type="molecule type" value="Genomic_DNA"/>
</dbReference>
<organism evidence="1 2">
    <name type="scientific">Catharanthus roseus</name>
    <name type="common">Madagascar periwinkle</name>
    <name type="synonym">Vinca rosea</name>
    <dbReference type="NCBI Taxonomy" id="4058"/>
    <lineage>
        <taxon>Eukaryota</taxon>
        <taxon>Viridiplantae</taxon>
        <taxon>Streptophyta</taxon>
        <taxon>Embryophyta</taxon>
        <taxon>Tracheophyta</taxon>
        <taxon>Spermatophyta</taxon>
        <taxon>Magnoliopsida</taxon>
        <taxon>eudicotyledons</taxon>
        <taxon>Gunneridae</taxon>
        <taxon>Pentapetalae</taxon>
        <taxon>asterids</taxon>
        <taxon>lamiids</taxon>
        <taxon>Gentianales</taxon>
        <taxon>Apocynaceae</taxon>
        <taxon>Rauvolfioideae</taxon>
        <taxon>Vinceae</taxon>
        <taxon>Catharanthinae</taxon>
        <taxon>Catharanthus</taxon>
    </lineage>
</organism>
<proteinExistence type="predicted"/>
<reference evidence="2" key="1">
    <citation type="journal article" date="2023" name="Nat. Plants">
        <title>Single-cell RNA sequencing provides a high-resolution roadmap for understanding the multicellular compartmentation of specialized metabolism.</title>
        <authorList>
            <person name="Sun S."/>
            <person name="Shen X."/>
            <person name="Li Y."/>
            <person name="Li Y."/>
            <person name="Wang S."/>
            <person name="Li R."/>
            <person name="Zhang H."/>
            <person name="Shen G."/>
            <person name="Guo B."/>
            <person name="Wei J."/>
            <person name="Xu J."/>
            <person name="St-Pierre B."/>
            <person name="Chen S."/>
            <person name="Sun C."/>
        </authorList>
    </citation>
    <scope>NUCLEOTIDE SEQUENCE [LARGE SCALE GENOMIC DNA]</scope>
</reference>
<name>A0ACC0A926_CATRO</name>
<evidence type="ECO:0000313" key="1">
    <source>
        <dbReference type="EMBL" id="KAI5657432.1"/>
    </source>
</evidence>
<protein>
    <submittedName>
        <fullName evidence="1">Uncharacterized protein</fullName>
    </submittedName>
</protein>
<dbReference type="Proteomes" id="UP001060085">
    <property type="component" value="Linkage Group LG06"/>
</dbReference>
<keyword evidence="2" id="KW-1185">Reference proteome</keyword>
<sequence>MERKVIVICFVVGLLGLISAAAGFAAEAKRIKGSQVQFPSPDVCVYPRSPALGLGLTSAVALMIAQIIINVATGCICCKRGPHQGNSNWRLALICFIVSWFTFVVAFLLLLTGAALNDQHGEENMYFSYYYCYVVKPGVFAGAAVLSLASVVLGLIYYATLTSAKSINDSWGGSGAQVQGGIAMAQPQFPPQQGSQAAAPVFVHEDTYMRRQGA</sequence>
<gene>
    <name evidence="1" type="ORF">M9H77_26225</name>
</gene>
<accession>A0ACC0A926</accession>
<evidence type="ECO:0000313" key="2">
    <source>
        <dbReference type="Proteomes" id="UP001060085"/>
    </source>
</evidence>